<proteinExistence type="predicted"/>
<dbReference type="Proteomes" id="UP000515153">
    <property type="component" value="Unplaced"/>
</dbReference>
<gene>
    <name evidence="3" type="ORF">PgNI_02195</name>
</gene>
<name>A0A6P8BK68_PYRGI</name>
<protein>
    <submittedName>
        <fullName evidence="3">Uncharacterized protein</fullName>
    </submittedName>
</protein>
<feature type="region of interest" description="Disordered" evidence="1">
    <location>
        <begin position="88"/>
        <end position="132"/>
    </location>
</feature>
<dbReference type="AlphaFoldDB" id="A0A6P8BK68"/>
<dbReference type="KEGG" id="pgri:PgNI_02195"/>
<keyword evidence="2" id="KW-1185">Reference proteome</keyword>
<organism evidence="2 3">
    <name type="scientific">Pyricularia grisea</name>
    <name type="common">Crabgrass-specific blast fungus</name>
    <name type="synonym">Magnaporthe grisea</name>
    <dbReference type="NCBI Taxonomy" id="148305"/>
    <lineage>
        <taxon>Eukaryota</taxon>
        <taxon>Fungi</taxon>
        <taxon>Dikarya</taxon>
        <taxon>Ascomycota</taxon>
        <taxon>Pezizomycotina</taxon>
        <taxon>Sordariomycetes</taxon>
        <taxon>Sordariomycetidae</taxon>
        <taxon>Magnaporthales</taxon>
        <taxon>Pyriculariaceae</taxon>
        <taxon>Pyricularia</taxon>
    </lineage>
</organism>
<sequence length="132" mass="14627">MAERNNTMVSVRKYTSQFSKAMRMCGPSTGGRFGRKKSRGMNISAPSNFRRETTCIPGLSNDELVSLRELAYEKALASQIGIMDFDSIPPRRLPPAIPTRPMGGPMSSNPVLVIRDNEPKEKKKSGFLSGKY</sequence>
<feature type="region of interest" description="Disordered" evidence="1">
    <location>
        <begin position="25"/>
        <end position="46"/>
    </location>
</feature>
<reference evidence="3" key="3">
    <citation type="submission" date="2025-08" db="UniProtKB">
        <authorList>
            <consortium name="RefSeq"/>
        </authorList>
    </citation>
    <scope>IDENTIFICATION</scope>
    <source>
        <strain evidence="3">NI907</strain>
    </source>
</reference>
<evidence type="ECO:0000313" key="3">
    <source>
        <dbReference type="RefSeq" id="XP_030987394.1"/>
    </source>
</evidence>
<dbReference type="RefSeq" id="XP_030987394.1">
    <property type="nucleotide sequence ID" value="XM_031122262.1"/>
</dbReference>
<evidence type="ECO:0000256" key="1">
    <source>
        <dbReference type="SAM" id="MobiDB-lite"/>
    </source>
</evidence>
<reference evidence="3" key="1">
    <citation type="journal article" date="2019" name="Mol. Biol. Evol.">
        <title>Blast fungal genomes show frequent chromosomal changes, gene gains and losses, and effector gene turnover.</title>
        <authorList>
            <person name="Gomez Luciano L.B."/>
            <person name="Jason Tsai I."/>
            <person name="Chuma I."/>
            <person name="Tosa Y."/>
            <person name="Chen Y.H."/>
            <person name="Li J.Y."/>
            <person name="Li M.Y."/>
            <person name="Jade Lu M.Y."/>
            <person name="Nakayashiki H."/>
            <person name="Li W.H."/>
        </authorList>
    </citation>
    <scope>NUCLEOTIDE SEQUENCE</scope>
    <source>
        <strain evidence="3">NI907</strain>
    </source>
</reference>
<reference evidence="3" key="2">
    <citation type="submission" date="2019-10" db="EMBL/GenBank/DDBJ databases">
        <authorList>
            <consortium name="NCBI Genome Project"/>
        </authorList>
    </citation>
    <scope>NUCLEOTIDE SEQUENCE</scope>
    <source>
        <strain evidence="3">NI907</strain>
    </source>
</reference>
<accession>A0A6P8BK68</accession>
<dbReference type="GeneID" id="41957174"/>
<evidence type="ECO:0000313" key="2">
    <source>
        <dbReference type="Proteomes" id="UP000515153"/>
    </source>
</evidence>